<feature type="transmembrane region" description="Helical" evidence="3">
    <location>
        <begin position="452"/>
        <end position="473"/>
    </location>
</feature>
<dbReference type="InterPro" id="IPR020846">
    <property type="entry name" value="MFS_dom"/>
</dbReference>
<feature type="transmembrane region" description="Helical" evidence="3">
    <location>
        <begin position="101"/>
        <end position="119"/>
    </location>
</feature>
<comment type="caution">
    <text evidence="5">The sequence shown here is derived from an EMBL/GenBank/DDBJ whole genome shotgun (WGS) entry which is preliminary data.</text>
</comment>
<sequence>MSSPPPRRRCRQHSSALPDSIDAASPKKLPGKWAVVAAASLVHALHATAVYMVPSTLLSPMRHALGLSIAEITRPLIAYRIVQAMLLLPAGILLDIIGPQLYLRVAITAAALSAPLLPLASSLSHLMTLQIFFALSKLIGGLSTMLVVVASAFPSDKGMGTATSVLLSGYSLAGFIAPAVIGTLSQHYGWRAASMLLSLVFAVFAVPLTFHFLREHPSSTRRPSILTLFKQLTTRFKFSTLLQSEKQQQTQQPSPPPPNAASISLAQTSQSQSTAATPPPKEPLLPAPYLPVAVAVFAFSFSMHIVFDHLLVFLSEDFGMPFDRATYFMSALNLISLCTKLAVGPLADRLNKSLLMAGFGSVGAVASMLLLDFSALTFQTTTSVHHVMSFILLYSVAYAAVFSLTTAVLPEFGKSKLGFRSNFSLMILFASGSLGSYIAAALRSATGTYKWAFVWNAFSWLIVVAAALAKYVLYDRKKSNGVEHTTNPAAKVRSQ</sequence>
<feature type="transmembrane region" description="Helical" evidence="3">
    <location>
        <begin position="421"/>
        <end position="440"/>
    </location>
</feature>
<feature type="compositionally biased region" description="Low complexity" evidence="2">
    <location>
        <begin position="266"/>
        <end position="276"/>
    </location>
</feature>
<evidence type="ECO:0000256" key="3">
    <source>
        <dbReference type="SAM" id="Phobius"/>
    </source>
</evidence>
<feature type="transmembrane region" description="Helical" evidence="3">
    <location>
        <begin position="33"/>
        <end position="57"/>
    </location>
</feature>
<dbReference type="Gene3D" id="1.20.1250.20">
    <property type="entry name" value="MFS general substrate transporter like domains"/>
    <property type="match status" value="2"/>
</dbReference>
<dbReference type="EMBL" id="NBIV01000033">
    <property type="protein sequence ID" value="PXF46782.1"/>
    <property type="molecule type" value="Genomic_DNA"/>
</dbReference>
<evidence type="ECO:0000313" key="5">
    <source>
        <dbReference type="EMBL" id="PXF46782.1"/>
    </source>
</evidence>
<proteinExistence type="predicted"/>
<dbReference type="Proteomes" id="UP000247409">
    <property type="component" value="Unassembled WGS sequence"/>
</dbReference>
<dbReference type="InterPro" id="IPR050327">
    <property type="entry name" value="Proton-linked_MCT"/>
</dbReference>
<feature type="domain" description="Major facilitator superfamily (MFS) profile" evidence="4">
    <location>
        <begin position="35"/>
        <end position="477"/>
    </location>
</feature>
<dbReference type="PANTHER" id="PTHR11360:SF290">
    <property type="entry name" value="MONOCARBOXYLATE MFS PERMEASE"/>
    <property type="match status" value="1"/>
</dbReference>
<evidence type="ECO:0000313" key="6">
    <source>
        <dbReference type="Proteomes" id="UP000247409"/>
    </source>
</evidence>
<organism evidence="5 6">
    <name type="scientific">Gracilariopsis chorda</name>
    <dbReference type="NCBI Taxonomy" id="448386"/>
    <lineage>
        <taxon>Eukaryota</taxon>
        <taxon>Rhodophyta</taxon>
        <taxon>Florideophyceae</taxon>
        <taxon>Rhodymeniophycidae</taxon>
        <taxon>Gracilariales</taxon>
        <taxon>Gracilariaceae</taxon>
        <taxon>Gracilariopsis</taxon>
    </lineage>
</organism>
<feature type="transmembrane region" description="Helical" evidence="3">
    <location>
        <begin position="165"/>
        <end position="184"/>
    </location>
</feature>
<dbReference type="PANTHER" id="PTHR11360">
    <property type="entry name" value="MONOCARBOXYLATE TRANSPORTER"/>
    <property type="match status" value="1"/>
</dbReference>
<feature type="transmembrane region" description="Helical" evidence="3">
    <location>
        <begin position="289"/>
        <end position="307"/>
    </location>
</feature>
<evidence type="ECO:0000259" key="4">
    <source>
        <dbReference type="PROSITE" id="PS50850"/>
    </source>
</evidence>
<feature type="transmembrane region" description="Helical" evidence="3">
    <location>
        <begin position="387"/>
        <end position="409"/>
    </location>
</feature>
<evidence type="ECO:0000256" key="2">
    <source>
        <dbReference type="SAM" id="MobiDB-lite"/>
    </source>
</evidence>
<protein>
    <recommendedName>
        <fullName evidence="4">Major facilitator superfamily (MFS) profile domain-containing protein</fullName>
    </recommendedName>
</protein>
<dbReference type="GO" id="GO:0016020">
    <property type="term" value="C:membrane"/>
    <property type="evidence" value="ECO:0007669"/>
    <property type="project" value="UniProtKB-SubCell"/>
</dbReference>
<gene>
    <name evidence="5" type="ORF">BWQ96_03473</name>
</gene>
<keyword evidence="3" id="KW-0812">Transmembrane</keyword>
<dbReference type="Pfam" id="PF07690">
    <property type="entry name" value="MFS_1"/>
    <property type="match status" value="1"/>
</dbReference>
<dbReference type="AlphaFoldDB" id="A0A2V3IXB6"/>
<dbReference type="GO" id="GO:0022857">
    <property type="term" value="F:transmembrane transporter activity"/>
    <property type="evidence" value="ECO:0007669"/>
    <property type="project" value="InterPro"/>
</dbReference>
<name>A0A2V3IXB6_9FLOR</name>
<feature type="region of interest" description="Disordered" evidence="2">
    <location>
        <begin position="244"/>
        <end position="280"/>
    </location>
</feature>
<feature type="transmembrane region" description="Helical" evidence="3">
    <location>
        <begin position="190"/>
        <end position="213"/>
    </location>
</feature>
<dbReference type="InterPro" id="IPR036259">
    <property type="entry name" value="MFS_trans_sf"/>
</dbReference>
<dbReference type="SUPFAM" id="SSF103473">
    <property type="entry name" value="MFS general substrate transporter"/>
    <property type="match status" value="1"/>
</dbReference>
<feature type="transmembrane region" description="Helical" evidence="3">
    <location>
        <begin position="131"/>
        <end position="153"/>
    </location>
</feature>
<feature type="transmembrane region" description="Helical" evidence="3">
    <location>
        <begin position="354"/>
        <end position="375"/>
    </location>
</feature>
<dbReference type="OrthoDB" id="5765at2759"/>
<feature type="transmembrane region" description="Helical" evidence="3">
    <location>
        <begin position="327"/>
        <end position="347"/>
    </location>
</feature>
<keyword evidence="6" id="KW-1185">Reference proteome</keyword>
<dbReference type="InterPro" id="IPR011701">
    <property type="entry name" value="MFS"/>
</dbReference>
<reference evidence="5 6" key="1">
    <citation type="journal article" date="2018" name="Mol. Biol. Evol.">
        <title>Analysis of the draft genome of the red seaweed Gracilariopsis chorda provides insights into genome size evolution in Rhodophyta.</title>
        <authorList>
            <person name="Lee J."/>
            <person name="Yang E.C."/>
            <person name="Graf L."/>
            <person name="Yang J.H."/>
            <person name="Qiu H."/>
            <person name="Zel Zion U."/>
            <person name="Chan C.X."/>
            <person name="Stephens T.G."/>
            <person name="Weber A.P.M."/>
            <person name="Boo G.H."/>
            <person name="Boo S.M."/>
            <person name="Kim K.M."/>
            <person name="Shin Y."/>
            <person name="Jung M."/>
            <person name="Lee S.J."/>
            <person name="Yim H.S."/>
            <person name="Lee J.H."/>
            <person name="Bhattacharya D."/>
            <person name="Yoon H.S."/>
        </authorList>
    </citation>
    <scope>NUCLEOTIDE SEQUENCE [LARGE SCALE GENOMIC DNA]</scope>
    <source>
        <strain evidence="5 6">SKKU-2015</strain>
        <tissue evidence="5">Whole body</tissue>
    </source>
</reference>
<feature type="transmembrane region" description="Helical" evidence="3">
    <location>
        <begin position="77"/>
        <end position="94"/>
    </location>
</feature>
<dbReference type="PROSITE" id="PS50850">
    <property type="entry name" value="MFS"/>
    <property type="match status" value="1"/>
</dbReference>
<evidence type="ECO:0000256" key="1">
    <source>
        <dbReference type="ARBA" id="ARBA00004141"/>
    </source>
</evidence>
<accession>A0A2V3IXB6</accession>
<keyword evidence="3" id="KW-0472">Membrane</keyword>
<comment type="subcellular location">
    <subcellularLocation>
        <location evidence="1">Membrane</location>
        <topology evidence="1">Multi-pass membrane protein</topology>
    </subcellularLocation>
</comment>
<keyword evidence="3" id="KW-1133">Transmembrane helix</keyword>